<dbReference type="EMBL" id="JAVFWL010000002">
    <property type="protein sequence ID" value="KAK6734105.1"/>
    <property type="molecule type" value="Genomic_DNA"/>
</dbReference>
<protein>
    <recommendedName>
        <fullName evidence="3">Ground-like domain-containing protein</fullName>
    </recommendedName>
</protein>
<organism evidence="4 5">
    <name type="scientific">Necator americanus</name>
    <name type="common">Human hookworm</name>
    <dbReference type="NCBI Taxonomy" id="51031"/>
    <lineage>
        <taxon>Eukaryota</taxon>
        <taxon>Metazoa</taxon>
        <taxon>Ecdysozoa</taxon>
        <taxon>Nematoda</taxon>
        <taxon>Chromadorea</taxon>
        <taxon>Rhabditida</taxon>
        <taxon>Rhabditina</taxon>
        <taxon>Rhabditomorpha</taxon>
        <taxon>Strongyloidea</taxon>
        <taxon>Ancylostomatidae</taxon>
        <taxon>Bunostominae</taxon>
        <taxon>Necator</taxon>
    </lineage>
</organism>
<dbReference type="Pfam" id="PF04155">
    <property type="entry name" value="Ground-like"/>
    <property type="match status" value="1"/>
</dbReference>
<name>A0ABR1C8J3_NECAM</name>
<evidence type="ECO:0000259" key="3">
    <source>
        <dbReference type="Pfam" id="PF04155"/>
    </source>
</evidence>
<feature type="region of interest" description="Disordered" evidence="1">
    <location>
        <begin position="246"/>
        <end position="266"/>
    </location>
</feature>
<keyword evidence="5" id="KW-1185">Reference proteome</keyword>
<proteinExistence type="predicted"/>
<comment type="caution">
    <text evidence="4">The sequence shown here is derived from an EMBL/GenBank/DDBJ whole genome shotgun (WGS) entry which is preliminary data.</text>
</comment>
<dbReference type="PANTHER" id="PTHR31967:SF20">
    <property type="entry name" value="GROUND-LIKE DOMAIN-CONTAINING PROTEIN"/>
    <property type="match status" value="1"/>
</dbReference>
<feature type="domain" description="Ground-like" evidence="3">
    <location>
        <begin position="156"/>
        <end position="238"/>
    </location>
</feature>
<evidence type="ECO:0000256" key="1">
    <source>
        <dbReference type="SAM" id="MobiDB-lite"/>
    </source>
</evidence>
<gene>
    <name evidence="4" type="primary">Necator_chrII.g5507</name>
    <name evidence="4" type="ORF">RB195_017714</name>
</gene>
<feature type="chain" id="PRO_5046419898" description="Ground-like domain-containing protein" evidence="2">
    <location>
        <begin position="19"/>
        <end position="266"/>
    </location>
</feature>
<keyword evidence="2" id="KW-0732">Signal</keyword>
<dbReference type="Proteomes" id="UP001303046">
    <property type="component" value="Unassembled WGS sequence"/>
</dbReference>
<evidence type="ECO:0000256" key="2">
    <source>
        <dbReference type="SAM" id="SignalP"/>
    </source>
</evidence>
<evidence type="ECO:0000313" key="5">
    <source>
        <dbReference type="Proteomes" id="UP001303046"/>
    </source>
</evidence>
<accession>A0ABR1C8J3</accession>
<feature type="signal peptide" evidence="2">
    <location>
        <begin position="1"/>
        <end position="18"/>
    </location>
</feature>
<dbReference type="InterPro" id="IPR007284">
    <property type="entry name" value="Ground-like_dom"/>
</dbReference>
<reference evidence="4 5" key="1">
    <citation type="submission" date="2023-08" db="EMBL/GenBank/DDBJ databases">
        <title>A Necator americanus chromosomal reference genome.</title>
        <authorList>
            <person name="Ilik V."/>
            <person name="Petrzelkova K.J."/>
            <person name="Pardy F."/>
            <person name="Fuh T."/>
            <person name="Niatou-Singa F.S."/>
            <person name="Gouil Q."/>
            <person name="Baker L."/>
            <person name="Ritchie M.E."/>
            <person name="Jex A.R."/>
            <person name="Gazzola D."/>
            <person name="Li H."/>
            <person name="Toshio Fujiwara R."/>
            <person name="Zhan B."/>
            <person name="Aroian R.V."/>
            <person name="Pafco B."/>
            <person name="Schwarz E.M."/>
        </authorList>
    </citation>
    <scope>NUCLEOTIDE SEQUENCE [LARGE SCALE GENOMIC DNA]</scope>
    <source>
        <strain evidence="4 5">Aroian</strain>
        <tissue evidence="4">Whole animal</tissue>
    </source>
</reference>
<sequence>MIQNFLLCLVLCVEILIANDNDVHKMTEMVEKPNKVQKYSFPPNNTPISKVYVLGRPVYVRSPFVIPQREIYRRRLDNQVFRDEKSDGSKPQPVNEFVEDSAVQESVVDQFFTDSDPTHYHLPERPFPNVNPYAAAPPLEPKQKYPLPQCYTNESGFMCCNSKLEQVMRDTYDELSSDPKWQSCNVQKIANTLQNKTQTVFNMDFEALVGLGDFASKSHFYSDLICKVEVDGRFLLSYATPNRHRPLREPYKSESVDIPTSSTGYN</sequence>
<evidence type="ECO:0000313" key="4">
    <source>
        <dbReference type="EMBL" id="KAK6734105.1"/>
    </source>
</evidence>
<dbReference type="PANTHER" id="PTHR31967">
    <property type="entry name" value="GROUNDHOG (HEDGEHOG-LIKE FAMILY)-RELATED"/>
    <property type="match status" value="1"/>
</dbReference>